<organism evidence="4">
    <name type="scientific">Thelazia callipaeda</name>
    <name type="common">Oriental eyeworm</name>
    <name type="synonym">Parasitic nematode</name>
    <dbReference type="NCBI Taxonomy" id="103827"/>
    <lineage>
        <taxon>Eukaryota</taxon>
        <taxon>Metazoa</taxon>
        <taxon>Ecdysozoa</taxon>
        <taxon>Nematoda</taxon>
        <taxon>Chromadorea</taxon>
        <taxon>Rhabditida</taxon>
        <taxon>Spirurina</taxon>
        <taxon>Spiruromorpha</taxon>
        <taxon>Thelazioidea</taxon>
        <taxon>Thelaziidae</taxon>
        <taxon>Thelazia</taxon>
    </lineage>
</organism>
<feature type="compositionally biased region" description="Basic and acidic residues" evidence="1">
    <location>
        <begin position="189"/>
        <end position="227"/>
    </location>
</feature>
<reference evidence="2 3" key="2">
    <citation type="submission" date="2018-11" db="EMBL/GenBank/DDBJ databases">
        <authorList>
            <consortium name="Pathogen Informatics"/>
        </authorList>
    </citation>
    <scope>NUCLEOTIDE SEQUENCE [LARGE SCALE GENOMIC DNA]</scope>
</reference>
<keyword evidence="3" id="KW-1185">Reference proteome</keyword>
<evidence type="ECO:0000313" key="3">
    <source>
        <dbReference type="Proteomes" id="UP000276776"/>
    </source>
</evidence>
<protein>
    <submittedName>
        <fullName evidence="2 4">Uncharacterized protein</fullName>
    </submittedName>
</protein>
<gene>
    <name evidence="2" type="ORF">TCLT_LOCUS3050</name>
</gene>
<sequence>MTDLPIPHCASEVYQYVSNLIGNSLQEIEQLILQMGTRQDDTVINVGKKIVKLKESTVTSDGSSSVAKQTSKNFEKFFSSENEPGKLNCLGEYRSRDESEQIKNLLCFPVDNEARSLRYTDRIFESLDKKAVILMREYDSPPIDNLSQKQSFGFNHYYQQLKSSKKQPKIKIITDRKSHHQKQQQPEMESTRSQDKRYRSEDQEKLYISDKVFQEESTPRNEKIDQIQKSRNLCEEERRNLQHAHIYERGGSSQQQKHNKHNKSKHAKKKEKLKRKHEQKVKTQKKQMPAIEDSDSDNSSRSLSKQKRIIKTNAKRSGKKAQKRRTNRHTEPTDMLEHQLTAEQRDKIRQMSATRRKHYSPYGSSNENVEHRIGSTEDLSREFHSAEKTTRKENIRRLWCVQPQHLYHSGYLPKHGISPMIDATGTQKIVMKGWNPSFKVKTIRLQSSPPK</sequence>
<reference evidence="4" key="1">
    <citation type="submission" date="2017-02" db="UniProtKB">
        <authorList>
            <consortium name="WormBaseParasite"/>
        </authorList>
    </citation>
    <scope>IDENTIFICATION</scope>
</reference>
<feature type="region of interest" description="Disordered" evidence="1">
    <location>
        <begin position="247"/>
        <end position="332"/>
    </location>
</feature>
<evidence type="ECO:0000313" key="4">
    <source>
        <dbReference type="WBParaSite" id="TCLT_0000305001-mRNA-1"/>
    </source>
</evidence>
<accession>A0A0N5CS49</accession>
<dbReference type="AlphaFoldDB" id="A0A0N5CS49"/>
<proteinExistence type="predicted"/>
<dbReference type="EMBL" id="UYYF01000925">
    <property type="protein sequence ID" value="VDM99323.1"/>
    <property type="molecule type" value="Genomic_DNA"/>
</dbReference>
<dbReference type="Proteomes" id="UP000276776">
    <property type="component" value="Unassembled WGS sequence"/>
</dbReference>
<feature type="compositionally biased region" description="Basic residues" evidence="1">
    <location>
        <begin position="257"/>
        <end position="285"/>
    </location>
</feature>
<evidence type="ECO:0000313" key="2">
    <source>
        <dbReference type="EMBL" id="VDM99323.1"/>
    </source>
</evidence>
<dbReference type="OrthoDB" id="5874105at2759"/>
<feature type="region of interest" description="Disordered" evidence="1">
    <location>
        <begin position="174"/>
        <end position="227"/>
    </location>
</feature>
<feature type="compositionally biased region" description="Basic residues" evidence="1">
    <location>
        <begin position="304"/>
        <end position="327"/>
    </location>
</feature>
<name>A0A0N5CS49_THECL</name>
<evidence type="ECO:0000256" key="1">
    <source>
        <dbReference type="SAM" id="MobiDB-lite"/>
    </source>
</evidence>
<dbReference type="WBParaSite" id="TCLT_0000305001-mRNA-1">
    <property type="protein sequence ID" value="TCLT_0000305001-mRNA-1"/>
    <property type="gene ID" value="TCLT_0000305001"/>
</dbReference>